<dbReference type="InterPro" id="IPR000182">
    <property type="entry name" value="GNAT_dom"/>
</dbReference>
<dbReference type="InterPro" id="IPR016181">
    <property type="entry name" value="Acyl_CoA_acyltransferase"/>
</dbReference>
<dbReference type="RefSeq" id="WP_184517226.1">
    <property type="nucleotide sequence ID" value="NZ_JACIJD010000008.1"/>
</dbReference>
<comment type="caution">
    <text evidence="4">The sequence shown here is derived from an EMBL/GenBank/DDBJ whole genome shotgun (WGS) entry which is preliminary data.</text>
</comment>
<keyword evidence="2" id="KW-0012">Acyltransferase</keyword>
<dbReference type="PANTHER" id="PTHR43877">
    <property type="entry name" value="AMINOALKYLPHOSPHONATE N-ACETYLTRANSFERASE-RELATED-RELATED"/>
    <property type="match status" value="1"/>
</dbReference>
<dbReference type="CDD" id="cd04301">
    <property type="entry name" value="NAT_SF"/>
    <property type="match status" value="1"/>
</dbReference>
<dbReference type="EMBL" id="JACIJD010000008">
    <property type="protein sequence ID" value="MBB5693995.1"/>
    <property type="molecule type" value="Genomic_DNA"/>
</dbReference>
<proteinExistence type="predicted"/>
<dbReference type="Gene3D" id="3.40.630.30">
    <property type="match status" value="1"/>
</dbReference>
<reference evidence="4 5" key="1">
    <citation type="submission" date="2020-08" db="EMBL/GenBank/DDBJ databases">
        <title>Genomic Encyclopedia of Type Strains, Phase IV (KMG-IV): sequencing the most valuable type-strain genomes for metagenomic binning, comparative biology and taxonomic classification.</title>
        <authorList>
            <person name="Goeker M."/>
        </authorList>
    </citation>
    <scope>NUCLEOTIDE SEQUENCE [LARGE SCALE GENOMIC DNA]</scope>
    <source>
        <strain evidence="4 5">DSM 25622</strain>
    </source>
</reference>
<protein>
    <submittedName>
        <fullName evidence="4">GNAT superfamily N-acetyltransferase</fullName>
    </submittedName>
</protein>
<gene>
    <name evidence="4" type="ORF">FHS87_002035</name>
</gene>
<evidence type="ECO:0000256" key="2">
    <source>
        <dbReference type="ARBA" id="ARBA00023315"/>
    </source>
</evidence>
<keyword evidence="5" id="KW-1185">Reference proteome</keyword>
<dbReference type="Proteomes" id="UP000580654">
    <property type="component" value="Unassembled WGS sequence"/>
</dbReference>
<name>A0A840XZV4_9PROT</name>
<evidence type="ECO:0000259" key="3">
    <source>
        <dbReference type="PROSITE" id="PS51186"/>
    </source>
</evidence>
<feature type="domain" description="N-acetyltransferase" evidence="3">
    <location>
        <begin position="1"/>
        <end position="145"/>
    </location>
</feature>
<dbReference type="SUPFAM" id="SSF55729">
    <property type="entry name" value="Acyl-CoA N-acyltransferases (Nat)"/>
    <property type="match status" value="1"/>
</dbReference>
<dbReference type="InterPro" id="IPR050832">
    <property type="entry name" value="Bact_Acetyltransf"/>
</dbReference>
<keyword evidence="1 4" id="KW-0808">Transferase</keyword>
<evidence type="ECO:0000313" key="4">
    <source>
        <dbReference type="EMBL" id="MBB5693995.1"/>
    </source>
</evidence>
<organism evidence="4 5">
    <name type="scientific">Muricoccus pecuniae</name>
    <dbReference type="NCBI Taxonomy" id="693023"/>
    <lineage>
        <taxon>Bacteria</taxon>
        <taxon>Pseudomonadati</taxon>
        <taxon>Pseudomonadota</taxon>
        <taxon>Alphaproteobacteria</taxon>
        <taxon>Acetobacterales</taxon>
        <taxon>Roseomonadaceae</taxon>
        <taxon>Muricoccus</taxon>
    </lineage>
</organism>
<accession>A0A840XZV4</accession>
<dbReference type="PROSITE" id="PS51186">
    <property type="entry name" value="GNAT"/>
    <property type="match status" value="1"/>
</dbReference>
<evidence type="ECO:0000256" key="1">
    <source>
        <dbReference type="ARBA" id="ARBA00022679"/>
    </source>
</evidence>
<evidence type="ECO:0000313" key="5">
    <source>
        <dbReference type="Proteomes" id="UP000580654"/>
    </source>
</evidence>
<dbReference type="Pfam" id="PF00583">
    <property type="entry name" value="Acetyltransf_1"/>
    <property type="match status" value="1"/>
</dbReference>
<dbReference type="AlphaFoldDB" id="A0A840XZV4"/>
<dbReference type="GO" id="GO:0016747">
    <property type="term" value="F:acyltransferase activity, transferring groups other than amino-acyl groups"/>
    <property type="evidence" value="ECO:0007669"/>
    <property type="project" value="InterPro"/>
</dbReference>
<sequence>MTWRVERATALPPGFPALRETALVEGWRMLRVLEEDWESNVLRFDLPGEALLAGWEEGELAGIAWLSRDPYAEQPGIARLRRLYVAPRYRGRGLGRALVEAAAGVATEFGYRLIRVRSPAAARSFYEACGFLPAVVRSATHIRPL</sequence>